<accession>A0A0G1UY65</accession>
<proteinExistence type="predicted"/>
<dbReference type="Proteomes" id="UP000034575">
    <property type="component" value="Unassembled WGS sequence"/>
</dbReference>
<reference evidence="1 2" key="1">
    <citation type="journal article" date="2015" name="Nature">
        <title>rRNA introns, odd ribosomes, and small enigmatic genomes across a large radiation of phyla.</title>
        <authorList>
            <person name="Brown C.T."/>
            <person name="Hug L.A."/>
            <person name="Thomas B.C."/>
            <person name="Sharon I."/>
            <person name="Castelle C.J."/>
            <person name="Singh A."/>
            <person name="Wilkins M.J."/>
            <person name="Williams K.H."/>
            <person name="Banfield J.F."/>
        </authorList>
    </citation>
    <scope>NUCLEOTIDE SEQUENCE [LARGE SCALE GENOMIC DNA]</scope>
</reference>
<comment type="caution">
    <text evidence="1">The sequence shown here is derived from an EMBL/GenBank/DDBJ whole genome shotgun (WGS) entry which is preliminary data.</text>
</comment>
<name>A0A0G1UY65_9BACT</name>
<evidence type="ECO:0000313" key="2">
    <source>
        <dbReference type="Proteomes" id="UP000034575"/>
    </source>
</evidence>
<gene>
    <name evidence="1" type="ORF">UX95_C0007G0006</name>
</gene>
<organism evidence="1 2">
    <name type="scientific">Candidatus Woesebacteria bacterium GW2011_GWD1_47_21</name>
    <dbReference type="NCBI Taxonomy" id="1618594"/>
    <lineage>
        <taxon>Bacteria</taxon>
        <taxon>Candidatus Woeseibacteriota</taxon>
    </lineage>
</organism>
<sequence length="66" mass="7471">MFKNVIAPIQAWLISQGRCVGCGKELDIGKKEDRKDGTVKVTCECGRIFISDPKTKKYRRALLEEV</sequence>
<dbReference type="EMBL" id="LCOD01000007">
    <property type="protein sequence ID" value="KKU70993.1"/>
    <property type="molecule type" value="Genomic_DNA"/>
</dbReference>
<protein>
    <submittedName>
        <fullName evidence="1">Uncharacterized protein</fullName>
    </submittedName>
</protein>
<dbReference type="AlphaFoldDB" id="A0A0G1UY65"/>
<evidence type="ECO:0000313" key="1">
    <source>
        <dbReference type="EMBL" id="KKU70993.1"/>
    </source>
</evidence>